<keyword evidence="3 4" id="KW-0961">Cell wall biogenesis/degradation</keyword>
<evidence type="ECO:0000256" key="6">
    <source>
        <dbReference type="SAM" id="MobiDB-lite"/>
    </source>
</evidence>
<dbReference type="CDD" id="cd22268">
    <property type="entry name" value="DPBB_RlpA-like"/>
    <property type="match status" value="1"/>
</dbReference>
<evidence type="ECO:0000313" key="10">
    <source>
        <dbReference type="Proteomes" id="UP001597090"/>
    </source>
</evidence>
<keyword evidence="1 7" id="KW-0732">Signal</keyword>
<comment type="caution">
    <text evidence="9">The sequence shown here is derived from an EMBL/GenBank/DDBJ whole genome shotgun (WGS) entry which is preliminary data.</text>
</comment>
<dbReference type="SUPFAM" id="SSF50685">
    <property type="entry name" value="Barwin-like endoglucanases"/>
    <property type="match status" value="1"/>
</dbReference>
<organism evidence="9 10">
    <name type="scientific">Lysobacter koreensis</name>
    <dbReference type="NCBI Taxonomy" id="266122"/>
    <lineage>
        <taxon>Bacteria</taxon>
        <taxon>Pseudomonadati</taxon>
        <taxon>Pseudomonadota</taxon>
        <taxon>Gammaproteobacteria</taxon>
        <taxon>Lysobacterales</taxon>
        <taxon>Lysobacteraceae</taxon>
        <taxon>Lysobacter</taxon>
    </lineage>
</organism>
<dbReference type="InterPro" id="IPR007730">
    <property type="entry name" value="SPOR-like_dom"/>
</dbReference>
<dbReference type="InterPro" id="IPR036908">
    <property type="entry name" value="RlpA-like_sf"/>
</dbReference>
<evidence type="ECO:0000259" key="8">
    <source>
        <dbReference type="PROSITE" id="PS51724"/>
    </source>
</evidence>
<evidence type="ECO:0000256" key="5">
    <source>
        <dbReference type="RuleBase" id="RU003495"/>
    </source>
</evidence>
<feature type="domain" description="SPOR" evidence="8">
    <location>
        <begin position="365"/>
        <end position="444"/>
    </location>
</feature>
<evidence type="ECO:0000256" key="1">
    <source>
        <dbReference type="ARBA" id="ARBA00022729"/>
    </source>
</evidence>
<feature type="compositionally biased region" description="Low complexity" evidence="6">
    <location>
        <begin position="357"/>
        <end position="366"/>
    </location>
</feature>
<feature type="region of interest" description="Disordered" evidence="6">
    <location>
        <begin position="338"/>
        <end position="367"/>
    </location>
</feature>
<evidence type="ECO:0000256" key="3">
    <source>
        <dbReference type="ARBA" id="ARBA00023316"/>
    </source>
</evidence>
<dbReference type="InterPro" id="IPR012997">
    <property type="entry name" value="RplA"/>
</dbReference>
<dbReference type="InterPro" id="IPR036680">
    <property type="entry name" value="SPOR-like_sf"/>
</dbReference>
<name>A0ABW2YK70_9GAMM</name>
<evidence type="ECO:0000256" key="2">
    <source>
        <dbReference type="ARBA" id="ARBA00023239"/>
    </source>
</evidence>
<dbReference type="NCBIfam" id="TIGR00413">
    <property type="entry name" value="rlpA"/>
    <property type="match status" value="1"/>
</dbReference>
<dbReference type="PROSITE" id="PS51724">
    <property type="entry name" value="SPOR"/>
    <property type="match status" value="1"/>
</dbReference>
<dbReference type="InterPro" id="IPR034718">
    <property type="entry name" value="RlpA"/>
</dbReference>
<evidence type="ECO:0000256" key="7">
    <source>
        <dbReference type="SAM" id="SignalP"/>
    </source>
</evidence>
<dbReference type="HAMAP" id="MF_02071">
    <property type="entry name" value="RlpA"/>
    <property type="match status" value="1"/>
</dbReference>
<dbReference type="InterPro" id="IPR009009">
    <property type="entry name" value="RlpA-like_DPBB"/>
</dbReference>
<dbReference type="EC" id="4.2.2.-" evidence="4"/>
<reference evidence="10" key="1">
    <citation type="journal article" date="2019" name="Int. J. Syst. Evol. Microbiol.">
        <title>The Global Catalogue of Microorganisms (GCM) 10K type strain sequencing project: providing services to taxonomists for standard genome sequencing and annotation.</title>
        <authorList>
            <consortium name="The Broad Institute Genomics Platform"/>
            <consortium name="The Broad Institute Genome Sequencing Center for Infectious Disease"/>
            <person name="Wu L."/>
            <person name="Ma J."/>
        </authorList>
    </citation>
    <scope>NUCLEOTIDE SEQUENCE [LARGE SCALE GENOMIC DNA]</scope>
    <source>
        <strain evidence="10">CCUG 55491</strain>
    </source>
</reference>
<gene>
    <name evidence="4" type="primary">rlpA</name>
    <name evidence="9" type="ORF">ACFQZQ_06040</name>
</gene>
<dbReference type="SUPFAM" id="SSF110997">
    <property type="entry name" value="Sporulation related repeat"/>
    <property type="match status" value="1"/>
</dbReference>
<dbReference type="PROSITE" id="PS51257">
    <property type="entry name" value="PROKAR_LIPOPROTEIN"/>
    <property type="match status" value="1"/>
</dbReference>
<feature type="compositionally biased region" description="Polar residues" evidence="6">
    <location>
        <begin position="225"/>
        <end position="234"/>
    </location>
</feature>
<evidence type="ECO:0000256" key="4">
    <source>
        <dbReference type="HAMAP-Rule" id="MF_02071"/>
    </source>
</evidence>
<dbReference type="PANTHER" id="PTHR34183:SF1">
    <property type="entry name" value="ENDOLYTIC PEPTIDOGLYCAN TRANSGLYCOSYLASE RLPA"/>
    <property type="match status" value="1"/>
</dbReference>
<dbReference type="Pfam" id="PF03330">
    <property type="entry name" value="DPBB_1"/>
    <property type="match status" value="1"/>
</dbReference>
<comment type="subcellular location">
    <subcellularLocation>
        <location evidence="4">Cell membrane</location>
        <topology evidence="4">Lipid-anchor</topology>
    </subcellularLocation>
</comment>
<accession>A0ABW2YK70</accession>
<sequence length="444" mass="46094">MTAPALKALASAALLLGLAACAAAPKKPAPATAAVVGKMQDTPRDASKKRSPYAPAQEDLGTRGDYTAGGLYKPGVPDSTPDYIPDVDAIPEPEIVAEPRSRAGNRSSYSVLGKQYRVLDTAKGYVEQGNASYYGKKFHGRRTSNLEVYDMYAFTAAHKSLPLPSFARVTNLDNGKAVTVRVNDRGPFHAGRIIDLSYAAAVKLGITQRGTGRVEVRALHPGEPTTPTYASAANNPPPAKGAVRTGTSSTLDKLVAAMPVASGAAGELPPGVRIATGKPARRDPAADKASTANASAIAAPAVPASTDYRFDMRQDGKAMTAAEFDAWMKARRVRVATGKPGQPAAAAPIAPAPAAPAEPSTATRAPRGQDVTLQIASFAARGNADRALAMLRSAGIDDARLHDADANGQKVWRLRVGPLAATSEPALAARIAGLGFGPPQRVRD</sequence>
<dbReference type="PANTHER" id="PTHR34183">
    <property type="entry name" value="ENDOLYTIC PEPTIDOGLYCAN TRANSGLYCOSYLASE RLPA"/>
    <property type="match status" value="1"/>
</dbReference>
<dbReference type="Pfam" id="PF05036">
    <property type="entry name" value="SPOR"/>
    <property type="match status" value="1"/>
</dbReference>
<evidence type="ECO:0000313" key="9">
    <source>
        <dbReference type="EMBL" id="MFD0738837.1"/>
    </source>
</evidence>
<protein>
    <recommendedName>
        <fullName evidence="4">Endolytic peptidoglycan transglycosylase RlpA</fullName>
        <ecNumber evidence="4">4.2.2.-</ecNumber>
    </recommendedName>
</protein>
<keyword evidence="4" id="KW-1003">Cell membrane</keyword>
<feature type="region of interest" description="Disordered" evidence="6">
    <location>
        <begin position="29"/>
        <end position="78"/>
    </location>
</feature>
<feature type="region of interest" description="Disordered" evidence="6">
    <location>
        <begin position="221"/>
        <end position="245"/>
    </location>
</feature>
<keyword evidence="4" id="KW-0449">Lipoprotein</keyword>
<keyword evidence="2 4" id="KW-0456">Lyase</keyword>
<feature type="chain" id="PRO_5045063934" description="Endolytic peptidoglycan transglycosylase RlpA" evidence="7">
    <location>
        <begin position="23"/>
        <end position="444"/>
    </location>
</feature>
<dbReference type="Gene3D" id="3.30.70.1070">
    <property type="entry name" value="Sporulation related repeat"/>
    <property type="match status" value="1"/>
</dbReference>
<keyword evidence="4" id="KW-0564">Palmitate</keyword>
<keyword evidence="10" id="KW-1185">Reference proteome</keyword>
<proteinExistence type="inferred from homology"/>
<feature type="signal peptide" evidence="7">
    <location>
        <begin position="1"/>
        <end position="22"/>
    </location>
</feature>
<keyword evidence="4" id="KW-0472">Membrane</keyword>
<comment type="function">
    <text evidence="4">Lytic transglycosylase with a strong preference for naked glycan strands that lack stem peptides.</text>
</comment>
<dbReference type="EMBL" id="JBHTIH010000003">
    <property type="protein sequence ID" value="MFD0738837.1"/>
    <property type="molecule type" value="Genomic_DNA"/>
</dbReference>
<dbReference type="RefSeq" id="WP_386811832.1">
    <property type="nucleotide sequence ID" value="NZ_JBHTIH010000003.1"/>
</dbReference>
<dbReference type="Gene3D" id="2.40.40.10">
    <property type="entry name" value="RlpA-like domain"/>
    <property type="match status" value="1"/>
</dbReference>
<comment type="similarity">
    <text evidence="4 5">Belongs to the RlpA family.</text>
</comment>
<dbReference type="Proteomes" id="UP001597090">
    <property type="component" value="Unassembled WGS sequence"/>
</dbReference>